<dbReference type="SUPFAM" id="SSF52507">
    <property type="entry name" value="Homo-oligomeric flavin-containing Cys decarboxylases, HFCD"/>
    <property type="match status" value="1"/>
</dbReference>
<dbReference type="Pfam" id="PF02441">
    <property type="entry name" value="Flavoprotein"/>
    <property type="match status" value="1"/>
</dbReference>
<evidence type="ECO:0000259" key="2">
    <source>
        <dbReference type="Pfam" id="PF02441"/>
    </source>
</evidence>
<dbReference type="GO" id="GO:0003824">
    <property type="term" value="F:catalytic activity"/>
    <property type="evidence" value="ECO:0007669"/>
    <property type="project" value="InterPro"/>
</dbReference>
<sequence>MNNEDFLNSLIQKIVAEVIKRLENRPKTALVCFSGAAIGFKEAMNSLAKLREDGWQLKVFMSDNSTKVLDPEYIKKTLGVDTIHTSETDAPQKELYDVDQIIIATTTINTAAKIAHGIADNVMLTLINHGLMAGVPFVCAIDGACPDNALRQKLGMGQSPKGYRRVMVDNLKALRDFDMQLCAADDLYDVCAQTPAGADEVAGEPVPEAASEAGGEAAAPAAADRSEAETAAVSDVITSHIVSRKDVMERRAHKVIKVKADAIVTTFAIETANEYDIKLVRE</sequence>
<dbReference type="InterPro" id="IPR036551">
    <property type="entry name" value="Flavin_trans-like"/>
</dbReference>
<evidence type="ECO:0000313" key="4">
    <source>
        <dbReference type="Proteomes" id="UP000004754"/>
    </source>
</evidence>
<evidence type="ECO:0000256" key="1">
    <source>
        <dbReference type="SAM" id="MobiDB-lite"/>
    </source>
</evidence>
<dbReference type="AlphaFoldDB" id="E6MIY5"/>
<evidence type="ECO:0000313" key="3">
    <source>
        <dbReference type="EMBL" id="EFV00937.1"/>
    </source>
</evidence>
<comment type="caution">
    <text evidence="3">The sequence shown here is derived from an EMBL/GenBank/DDBJ whole genome shotgun (WGS) entry which is preliminary data.</text>
</comment>
<organism evidence="3 4">
    <name type="scientific">Pseudoramibacter alactolyticus ATCC 23263</name>
    <dbReference type="NCBI Taxonomy" id="887929"/>
    <lineage>
        <taxon>Bacteria</taxon>
        <taxon>Bacillati</taxon>
        <taxon>Bacillota</taxon>
        <taxon>Clostridia</taxon>
        <taxon>Eubacteriales</taxon>
        <taxon>Eubacteriaceae</taxon>
        <taxon>Pseudoramibacter</taxon>
    </lineage>
</organism>
<dbReference type="STRING" id="887929.HMP0721_1970"/>
<feature type="domain" description="Flavoprotein" evidence="2">
    <location>
        <begin position="29"/>
        <end position="138"/>
    </location>
</feature>
<feature type="region of interest" description="Disordered" evidence="1">
    <location>
        <begin position="199"/>
        <end position="225"/>
    </location>
</feature>
<protein>
    <submittedName>
        <fullName evidence="3">Flavoprotein</fullName>
    </submittedName>
</protein>
<keyword evidence="4" id="KW-1185">Reference proteome</keyword>
<accession>E6MIY5</accession>
<dbReference type="HOGENOM" id="CLU_085963_0_0_9"/>
<dbReference type="EMBL" id="AEQN01000025">
    <property type="protein sequence ID" value="EFV00937.1"/>
    <property type="molecule type" value="Genomic_DNA"/>
</dbReference>
<reference evidence="3 4" key="1">
    <citation type="submission" date="2010-12" db="EMBL/GenBank/DDBJ databases">
        <authorList>
            <person name="Muzny D."/>
            <person name="Qin X."/>
            <person name="Deng J."/>
            <person name="Jiang H."/>
            <person name="Liu Y."/>
            <person name="Qu J."/>
            <person name="Song X.-Z."/>
            <person name="Zhang L."/>
            <person name="Thornton R."/>
            <person name="Coyle M."/>
            <person name="Francisco L."/>
            <person name="Jackson L."/>
            <person name="Javaid M."/>
            <person name="Korchina V."/>
            <person name="Kovar C."/>
            <person name="Mata R."/>
            <person name="Mathew T."/>
            <person name="Ngo R."/>
            <person name="Nguyen L."/>
            <person name="Nguyen N."/>
            <person name="Okwuonu G."/>
            <person name="Ongeri F."/>
            <person name="Pham C."/>
            <person name="Simmons D."/>
            <person name="Wilczek-Boney K."/>
            <person name="Hale W."/>
            <person name="Jakkamsetti A."/>
            <person name="Pham P."/>
            <person name="Ruth R."/>
            <person name="San Lucas F."/>
            <person name="Warren J."/>
            <person name="Zhang J."/>
            <person name="Zhao Z."/>
            <person name="Zhou C."/>
            <person name="Zhu D."/>
            <person name="Lee S."/>
            <person name="Bess C."/>
            <person name="Blankenburg K."/>
            <person name="Forbes L."/>
            <person name="Fu Q."/>
            <person name="Gubbala S."/>
            <person name="Hirani K."/>
            <person name="Jayaseelan J.C."/>
            <person name="Lara F."/>
            <person name="Munidasa M."/>
            <person name="Palculict T."/>
            <person name="Patil S."/>
            <person name="Pu L.-L."/>
            <person name="Saada N."/>
            <person name="Tang L."/>
            <person name="Weissenberger G."/>
            <person name="Zhu Y."/>
            <person name="Hemphill L."/>
            <person name="Shang Y."/>
            <person name="Youmans B."/>
            <person name="Ayvaz T."/>
            <person name="Ross M."/>
            <person name="Santibanez J."/>
            <person name="Aqrawi P."/>
            <person name="Gross S."/>
            <person name="Joshi V."/>
            <person name="Fowler G."/>
            <person name="Nazareth L."/>
            <person name="Reid J."/>
            <person name="Worley K."/>
            <person name="Petrosino J."/>
            <person name="Highlander S."/>
            <person name="Gibbs R."/>
        </authorList>
    </citation>
    <scope>NUCLEOTIDE SEQUENCE [LARGE SCALE GENOMIC DNA]</scope>
    <source>
        <strain evidence="3 4">ATCC 23263</strain>
    </source>
</reference>
<dbReference type="InterPro" id="IPR003382">
    <property type="entry name" value="Flavoprotein"/>
</dbReference>
<dbReference type="RefSeq" id="WP_006599392.1">
    <property type="nucleotide sequence ID" value="NZ_GL622359.1"/>
</dbReference>
<gene>
    <name evidence="3" type="ORF">HMP0721_1970</name>
</gene>
<dbReference type="eggNOG" id="COG0452">
    <property type="taxonomic scope" value="Bacteria"/>
</dbReference>
<dbReference type="Gene3D" id="3.40.50.1950">
    <property type="entry name" value="Flavin prenyltransferase-like"/>
    <property type="match status" value="1"/>
</dbReference>
<proteinExistence type="predicted"/>
<dbReference type="Proteomes" id="UP000004754">
    <property type="component" value="Unassembled WGS sequence"/>
</dbReference>
<name>E6MIY5_9FIRM</name>